<dbReference type="PROSITE" id="PS50011">
    <property type="entry name" value="PROTEIN_KINASE_DOM"/>
    <property type="match status" value="1"/>
</dbReference>
<evidence type="ECO:0000313" key="5">
    <source>
        <dbReference type="Proteomes" id="UP000271974"/>
    </source>
</evidence>
<comment type="caution">
    <text evidence="4">The sequence shown here is derived from an EMBL/GenBank/DDBJ whole genome shotgun (WGS) entry which is preliminary data.</text>
</comment>
<feature type="domain" description="Protein kinase" evidence="3">
    <location>
        <begin position="189"/>
        <end position="485"/>
    </location>
</feature>
<feature type="region of interest" description="Disordered" evidence="2">
    <location>
        <begin position="759"/>
        <end position="792"/>
    </location>
</feature>
<sequence>TAGVKEYQRQKEARAARDKSPILGSACRDILGVVSDQRRASRLFEDISPAASPNFRKRLSVQAGSLSQLQGQVAGQGRRLTCFWDNKLQNVFTGVSSGKEELDGQKPNQGEEQEEEQDIVEVKVKNGGGRSLEKRHRDNKEEDEDEYEGEEEGSPPRRGCRPWVCAMDMFTLLKNSMGADDVNPILKHFSLGKQTGSAGVEMTWKIYEAVRLEDKKEASVFVFEKRIADKLHKPRRREVVAETLRKDVSYLEKLKHPKILTVLHGLEECHDSLAFASEPVFASLSNVLGIHERLPSPLPPDIRDHDFIELEIKHGIVQITDALSYIHNKERLVHCNLGPHSVLLNKKGGWKIFGFGFAEKIKDGKEGCTGNPWSSKVPKMAQPDLNFMAPEVQLHKTCTPLSDMFSVGMVICSIYNMGRSLINAEHNPNLYVKQMDQMHEAFGEVAHKMPLQLVEPVEKMINKDIRYRPTAQLFSLLKYFNDPVVISLHGMDMCDRREPAQRVEAYASLSQVVPNIPRKILYSYVLPDILSECRCPEAIIFALPTLLTIIDYATRADYVDIIMPEFRAILANNKPVQATVYILSKLDIILSKSPQDEIKVEVLPFVFNTLDSSSLQAQEAALNAVAVIREHLDDNILRKVVLPKAKSLFFRSSNVRIRINALTCIDHLLDSLDKMLILDNILPFLANISGQDPDVITCVVGIYKHMLSDKKFGLTHNLIATKVMPTLIPHTVNPGLSMEQFGGLMEVLRDMLDHVDTQRRDKLKQETVSLPVPPRGSLKMVSGENGSDDNLSSSHQAILMENARTQQLQKSKTTPGTPESVRINKMNNSPKNSRKNQSLQSLGMSLEEKTTLDKPIETIRRHSLIPPTSSSSNNSNSTNNSALSNGTHLLGIGGYNNSGNNSSSGGGGTNNNTPTISITADDMSPDKPRRPSTHSLGPFSVSGLTDFLSRAGNAAS</sequence>
<dbReference type="GO" id="GO:0005524">
    <property type="term" value="F:ATP binding"/>
    <property type="evidence" value="ECO:0007669"/>
    <property type="project" value="InterPro"/>
</dbReference>
<dbReference type="Pfam" id="PF00069">
    <property type="entry name" value="Pkinase"/>
    <property type="match status" value="1"/>
</dbReference>
<dbReference type="SUPFAM" id="SSF56112">
    <property type="entry name" value="Protein kinase-like (PK-like)"/>
    <property type="match status" value="1"/>
</dbReference>
<dbReference type="InterPro" id="IPR016024">
    <property type="entry name" value="ARM-type_fold"/>
</dbReference>
<gene>
    <name evidence="4" type="ORF">EGW08_007528</name>
</gene>
<feature type="non-terminal residue" evidence="4">
    <location>
        <position position="1"/>
    </location>
</feature>
<evidence type="ECO:0000256" key="2">
    <source>
        <dbReference type="SAM" id="MobiDB-lite"/>
    </source>
</evidence>
<reference evidence="4 5" key="1">
    <citation type="submission" date="2019-01" db="EMBL/GenBank/DDBJ databases">
        <title>A draft genome assembly of the solar-powered sea slug Elysia chlorotica.</title>
        <authorList>
            <person name="Cai H."/>
            <person name="Li Q."/>
            <person name="Fang X."/>
            <person name="Li J."/>
            <person name="Curtis N.E."/>
            <person name="Altenburger A."/>
            <person name="Shibata T."/>
            <person name="Feng M."/>
            <person name="Maeda T."/>
            <person name="Schwartz J.A."/>
            <person name="Shigenobu S."/>
            <person name="Lundholm N."/>
            <person name="Nishiyama T."/>
            <person name="Yang H."/>
            <person name="Hasebe M."/>
            <person name="Li S."/>
            <person name="Pierce S.K."/>
            <person name="Wang J."/>
        </authorList>
    </citation>
    <scope>NUCLEOTIDE SEQUENCE [LARGE SCALE GENOMIC DNA]</scope>
    <source>
        <strain evidence="4">EC2010</strain>
        <tissue evidence="4">Whole organism of an adult</tissue>
    </source>
</reference>
<feature type="compositionally biased region" description="Low complexity" evidence="2">
    <location>
        <begin position="910"/>
        <end position="919"/>
    </location>
</feature>
<keyword evidence="5" id="KW-1185">Reference proteome</keyword>
<dbReference type="OrthoDB" id="79687at2759"/>
<organism evidence="4 5">
    <name type="scientific">Elysia chlorotica</name>
    <name type="common">Eastern emerald elysia</name>
    <name type="synonym">Sea slug</name>
    <dbReference type="NCBI Taxonomy" id="188477"/>
    <lineage>
        <taxon>Eukaryota</taxon>
        <taxon>Metazoa</taxon>
        <taxon>Spiralia</taxon>
        <taxon>Lophotrochozoa</taxon>
        <taxon>Mollusca</taxon>
        <taxon>Gastropoda</taxon>
        <taxon>Heterobranchia</taxon>
        <taxon>Euthyneura</taxon>
        <taxon>Panpulmonata</taxon>
        <taxon>Sacoglossa</taxon>
        <taxon>Placobranchoidea</taxon>
        <taxon>Plakobranchidae</taxon>
        <taxon>Elysia</taxon>
    </lineage>
</organism>
<feature type="compositionally biased region" description="Polar residues" evidence="2">
    <location>
        <begin position="805"/>
        <end position="817"/>
    </location>
</feature>
<dbReference type="InterPro" id="IPR011009">
    <property type="entry name" value="Kinase-like_dom_sf"/>
</dbReference>
<dbReference type="Proteomes" id="UP000271974">
    <property type="component" value="Unassembled WGS sequence"/>
</dbReference>
<comment type="similarity">
    <text evidence="1">Belongs to the protein kinase superfamily.</text>
</comment>
<dbReference type="PANTHER" id="PTHR12984:SF16">
    <property type="entry name" value="BLACK MATCH, ISOFORM H"/>
    <property type="match status" value="1"/>
</dbReference>
<dbReference type="GO" id="GO:0004672">
    <property type="term" value="F:protein kinase activity"/>
    <property type="evidence" value="ECO:0007669"/>
    <property type="project" value="InterPro"/>
</dbReference>
<dbReference type="InterPro" id="IPR000719">
    <property type="entry name" value="Prot_kinase_dom"/>
</dbReference>
<dbReference type="PANTHER" id="PTHR12984">
    <property type="entry name" value="SCY1-RELATED S/T PROTEIN KINASE-LIKE"/>
    <property type="match status" value="1"/>
</dbReference>
<evidence type="ECO:0000259" key="3">
    <source>
        <dbReference type="PROSITE" id="PS50011"/>
    </source>
</evidence>
<dbReference type="SMART" id="SM00220">
    <property type="entry name" value="S_TKc"/>
    <property type="match status" value="1"/>
</dbReference>
<dbReference type="InterPro" id="IPR051177">
    <property type="entry name" value="CIK-Related_Protein"/>
</dbReference>
<dbReference type="Gene3D" id="3.30.200.20">
    <property type="entry name" value="Phosphorylase Kinase, domain 1"/>
    <property type="match status" value="1"/>
</dbReference>
<name>A0A3S1BIN6_ELYCH</name>
<dbReference type="EMBL" id="RQTK01000196">
    <property type="protein sequence ID" value="RUS84700.1"/>
    <property type="molecule type" value="Genomic_DNA"/>
</dbReference>
<feature type="compositionally biased region" description="Polar residues" evidence="2">
    <location>
        <begin position="825"/>
        <end position="841"/>
    </location>
</feature>
<feature type="compositionally biased region" description="Acidic residues" evidence="2">
    <location>
        <begin position="141"/>
        <end position="153"/>
    </location>
</feature>
<protein>
    <recommendedName>
        <fullName evidence="3">Protein kinase domain-containing protein</fullName>
    </recommendedName>
</protein>
<feature type="region of interest" description="Disordered" evidence="2">
    <location>
        <begin position="863"/>
        <end position="956"/>
    </location>
</feature>
<proteinExistence type="inferred from homology"/>
<dbReference type="STRING" id="188477.A0A3S1BIN6"/>
<dbReference type="InterPro" id="IPR011989">
    <property type="entry name" value="ARM-like"/>
</dbReference>
<dbReference type="CDD" id="cd14011">
    <property type="entry name" value="PK_SCY1_like"/>
    <property type="match status" value="1"/>
</dbReference>
<feature type="region of interest" description="Disordered" evidence="2">
    <location>
        <begin position="95"/>
        <end position="158"/>
    </location>
</feature>
<dbReference type="AlphaFoldDB" id="A0A3S1BIN6"/>
<accession>A0A3S1BIN6</accession>
<dbReference type="SUPFAM" id="SSF48371">
    <property type="entry name" value="ARM repeat"/>
    <property type="match status" value="1"/>
</dbReference>
<evidence type="ECO:0000256" key="1">
    <source>
        <dbReference type="ARBA" id="ARBA00038349"/>
    </source>
</evidence>
<evidence type="ECO:0000313" key="4">
    <source>
        <dbReference type="EMBL" id="RUS84700.1"/>
    </source>
</evidence>
<dbReference type="Gene3D" id="1.10.510.10">
    <property type="entry name" value="Transferase(Phosphotransferase) domain 1"/>
    <property type="match status" value="1"/>
</dbReference>
<feature type="compositionally biased region" description="Basic and acidic residues" evidence="2">
    <location>
        <begin position="131"/>
        <end position="140"/>
    </location>
</feature>
<feature type="compositionally biased region" description="Low complexity" evidence="2">
    <location>
        <begin position="869"/>
        <end position="885"/>
    </location>
</feature>
<feature type="non-terminal residue" evidence="4">
    <location>
        <position position="956"/>
    </location>
</feature>
<dbReference type="Gene3D" id="1.25.10.10">
    <property type="entry name" value="Leucine-rich Repeat Variant"/>
    <property type="match status" value="1"/>
</dbReference>
<feature type="region of interest" description="Disordered" evidence="2">
    <location>
        <begin position="805"/>
        <end position="841"/>
    </location>
</feature>